<evidence type="ECO:0000256" key="14">
    <source>
        <dbReference type="ARBA" id="ARBA00023235"/>
    </source>
</evidence>
<dbReference type="InterPro" id="IPR014001">
    <property type="entry name" value="Helicase_ATP-bd"/>
</dbReference>
<dbReference type="EMBL" id="VHIF01000001">
    <property type="protein sequence ID" value="TQO36477.1"/>
    <property type="molecule type" value="Genomic_DNA"/>
</dbReference>
<dbReference type="InterPro" id="IPR036388">
    <property type="entry name" value="WH-like_DNA-bd_sf"/>
</dbReference>
<dbReference type="Proteomes" id="UP000315363">
    <property type="component" value="Unassembled WGS sequence"/>
</dbReference>
<name>A0ABY3A6Z9_9FLAO</name>
<keyword evidence="12" id="KW-0233">DNA recombination</keyword>
<keyword evidence="4" id="KW-0479">Metal-binding</keyword>
<dbReference type="SUPFAM" id="SSF46785">
    <property type="entry name" value="Winged helix' DNA-binding domain"/>
    <property type="match status" value="1"/>
</dbReference>
<keyword evidence="11" id="KW-0238">DNA-binding</keyword>
<dbReference type="InterPro" id="IPR006293">
    <property type="entry name" value="DNA_helicase_ATP-dep_RecQ_bac"/>
</dbReference>
<evidence type="ECO:0000259" key="18">
    <source>
        <dbReference type="PROSITE" id="PS51192"/>
    </source>
</evidence>
<dbReference type="PROSITE" id="PS50967">
    <property type="entry name" value="HRDC"/>
    <property type="match status" value="1"/>
</dbReference>
<dbReference type="SMART" id="SM00490">
    <property type="entry name" value="HELICc"/>
    <property type="match status" value="1"/>
</dbReference>
<evidence type="ECO:0000256" key="10">
    <source>
        <dbReference type="ARBA" id="ARBA00022840"/>
    </source>
</evidence>
<dbReference type="Pfam" id="PF00270">
    <property type="entry name" value="DEAD"/>
    <property type="match status" value="1"/>
</dbReference>
<dbReference type="InterPro" id="IPR002121">
    <property type="entry name" value="HRDC_dom"/>
</dbReference>
<comment type="cofactor">
    <cofactor evidence="1">
        <name>Mg(2+)</name>
        <dbReference type="ChEBI" id="CHEBI:18420"/>
    </cofactor>
</comment>
<keyword evidence="14" id="KW-0413">Isomerase</keyword>
<dbReference type="NCBIfam" id="TIGR00614">
    <property type="entry name" value="recQ_fam"/>
    <property type="match status" value="1"/>
</dbReference>
<dbReference type="SMART" id="SM00487">
    <property type="entry name" value="DEXDc"/>
    <property type="match status" value="1"/>
</dbReference>
<proteinExistence type="inferred from homology"/>
<keyword evidence="7" id="KW-0378">Hydrolase</keyword>
<dbReference type="InterPro" id="IPR032284">
    <property type="entry name" value="RecQ_Zn-bd"/>
</dbReference>
<evidence type="ECO:0000256" key="6">
    <source>
        <dbReference type="ARBA" id="ARBA00022763"/>
    </source>
</evidence>
<comment type="caution">
    <text evidence="20">The sequence shown here is derived from an EMBL/GenBank/DDBJ whole genome shotgun (WGS) entry which is preliminary data.</text>
</comment>
<accession>A0ABY3A6Z9</accession>
<dbReference type="InterPro" id="IPR010997">
    <property type="entry name" value="HRDC-like_sf"/>
</dbReference>
<dbReference type="Pfam" id="PF00271">
    <property type="entry name" value="Helicase_C"/>
    <property type="match status" value="1"/>
</dbReference>
<dbReference type="InterPro" id="IPR027417">
    <property type="entry name" value="P-loop_NTPase"/>
</dbReference>
<comment type="similarity">
    <text evidence="3">Belongs to the helicase family. RecQ subfamily.</text>
</comment>
<evidence type="ECO:0000313" key="20">
    <source>
        <dbReference type="EMBL" id="TQO36477.1"/>
    </source>
</evidence>
<keyword evidence="6" id="KW-0227">DNA damage</keyword>
<dbReference type="Pfam" id="PF16124">
    <property type="entry name" value="RecQ_Zn_bind"/>
    <property type="match status" value="1"/>
</dbReference>
<dbReference type="Gene3D" id="3.40.50.300">
    <property type="entry name" value="P-loop containing nucleotide triphosphate hydrolases"/>
    <property type="match status" value="2"/>
</dbReference>
<evidence type="ECO:0000313" key="21">
    <source>
        <dbReference type="Proteomes" id="UP000315363"/>
    </source>
</evidence>
<protein>
    <recommendedName>
        <fullName evidence="16">DNA helicase RecQ</fullName>
        <ecNumber evidence="16">5.6.2.4</ecNumber>
    </recommendedName>
</protein>
<dbReference type="SMART" id="SM00341">
    <property type="entry name" value="HRDC"/>
    <property type="match status" value="1"/>
</dbReference>
<evidence type="ECO:0000256" key="12">
    <source>
        <dbReference type="ARBA" id="ARBA00023172"/>
    </source>
</evidence>
<dbReference type="InterPro" id="IPR029491">
    <property type="entry name" value="Helicase_HTH"/>
</dbReference>
<evidence type="ECO:0000256" key="4">
    <source>
        <dbReference type="ARBA" id="ARBA00022723"/>
    </source>
</evidence>
<keyword evidence="21" id="KW-1185">Reference proteome</keyword>
<gene>
    <name evidence="20" type="ORF">GQ41_1055</name>
</gene>
<dbReference type="PROSITE" id="PS51192">
    <property type="entry name" value="HELICASE_ATP_BIND_1"/>
    <property type="match status" value="1"/>
</dbReference>
<dbReference type="CDD" id="cd17920">
    <property type="entry name" value="DEXHc_RecQ"/>
    <property type="match status" value="1"/>
</dbReference>
<keyword evidence="10" id="KW-0067">ATP-binding</keyword>
<dbReference type="SUPFAM" id="SSF47819">
    <property type="entry name" value="HRDC-like"/>
    <property type="match status" value="1"/>
</dbReference>
<dbReference type="InterPro" id="IPR036390">
    <property type="entry name" value="WH_DNA-bd_sf"/>
</dbReference>
<dbReference type="RefSeq" id="WP_142188684.1">
    <property type="nucleotide sequence ID" value="NZ_VHIF01000001.1"/>
</dbReference>
<evidence type="ECO:0000259" key="17">
    <source>
        <dbReference type="PROSITE" id="PS50967"/>
    </source>
</evidence>
<dbReference type="Gene3D" id="1.10.10.1390">
    <property type="entry name" value="ATP-dependent DNA helicase RecQ"/>
    <property type="match status" value="1"/>
</dbReference>
<dbReference type="PANTHER" id="PTHR13710">
    <property type="entry name" value="DNA HELICASE RECQ FAMILY MEMBER"/>
    <property type="match status" value="1"/>
</dbReference>
<evidence type="ECO:0000256" key="1">
    <source>
        <dbReference type="ARBA" id="ARBA00001946"/>
    </source>
</evidence>
<keyword evidence="9" id="KW-0862">Zinc</keyword>
<evidence type="ECO:0000256" key="2">
    <source>
        <dbReference type="ARBA" id="ARBA00001947"/>
    </source>
</evidence>
<dbReference type="InterPro" id="IPR004589">
    <property type="entry name" value="DNA_helicase_ATP-dep_RecQ"/>
</dbReference>
<feature type="domain" description="Helicase ATP-binding" evidence="18">
    <location>
        <begin position="29"/>
        <end position="195"/>
    </location>
</feature>
<evidence type="ECO:0000256" key="9">
    <source>
        <dbReference type="ARBA" id="ARBA00022833"/>
    </source>
</evidence>
<evidence type="ECO:0000256" key="15">
    <source>
        <dbReference type="ARBA" id="ARBA00034617"/>
    </source>
</evidence>
<keyword evidence="5" id="KW-0547">Nucleotide-binding</keyword>
<evidence type="ECO:0000256" key="7">
    <source>
        <dbReference type="ARBA" id="ARBA00022801"/>
    </source>
</evidence>
<dbReference type="PROSITE" id="PS51194">
    <property type="entry name" value="HELICASE_CTER"/>
    <property type="match status" value="1"/>
</dbReference>
<evidence type="ECO:0000256" key="8">
    <source>
        <dbReference type="ARBA" id="ARBA00022806"/>
    </source>
</evidence>
<dbReference type="PANTHER" id="PTHR13710:SF105">
    <property type="entry name" value="ATP-DEPENDENT DNA HELICASE Q1"/>
    <property type="match status" value="1"/>
</dbReference>
<evidence type="ECO:0000256" key="16">
    <source>
        <dbReference type="NCBIfam" id="TIGR01389"/>
    </source>
</evidence>
<dbReference type="GO" id="GO:0004386">
    <property type="term" value="F:helicase activity"/>
    <property type="evidence" value="ECO:0007669"/>
    <property type="project" value="UniProtKB-KW"/>
</dbReference>
<feature type="domain" description="Helicase C-terminal" evidence="19">
    <location>
        <begin position="216"/>
        <end position="369"/>
    </location>
</feature>
<organism evidence="20 21">
    <name type="scientific">Arenibacter algicola</name>
    <dbReference type="NCBI Taxonomy" id="616991"/>
    <lineage>
        <taxon>Bacteria</taxon>
        <taxon>Pseudomonadati</taxon>
        <taxon>Bacteroidota</taxon>
        <taxon>Flavobacteriia</taxon>
        <taxon>Flavobacteriales</taxon>
        <taxon>Flavobacteriaceae</taxon>
        <taxon>Arenibacter</taxon>
    </lineage>
</organism>
<dbReference type="EC" id="5.6.2.4" evidence="16"/>
<dbReference type="Pfam" id="PF00570">
    <property type="entry name" value="HRDC"/>
    <property type="match status" value="1"/>
</dbReference>
<dbReference type="CDD" id="cd18794">
    <property type="entry name" value="SF2_C_RecQ"/>
    <property type="match status" value="1"/>
</dbReference>
<evidence type="ECO:0000256" key="11">
    <source>
        <dbReference type="ARBA" id="ARBA00023125"/>
    </source>
</evidence>
<feature type="domain" description="HRDC" evidence="17">
    <location>
        <begin position="520"/>
        <end position="600"/>
    </location>
</feature>
<keyword evidence="13" id="KW-0234">DNA repair</keyword>
<dbReference type="SMART" id="SM00956">
    <property type="entry name" value="RQC"/>
    <property type="match status" value="1"/>
</dbReference>
<dbReference type="InterPro" id="IPR011545">
    <property type="entry name" value="DEAD/DEAH_box_helicase_dom"/>
</dbReference>
<evidence type="ECO:0000259" key="19">
    <source>
        <dbReference type="PROSITE" id="PS51194"/>
    </source>
</evidence>
<evidence type="ECO:0000256" key="13">
    <source>
        <dbReference type="ARBA" id="ARBA00023204"/>
    </source>
</evidence>
<dbReference type="Gene3D" id="1.10.150.80">
    <property type="entry name" value="HRDC domain"/>
    <property type="match status" value="1"/>
</dbReference>
<dbReference type="SUPFAM" id="SSF52540">
    <property type="entry name" value="P-loop containing nucleoside triphosphate hydrolases"/>
    <property type="match status" value="1"/>
</dbReference>
<dbReference type="NCBIfam" id="TIGR01389">
    <property type="entry name" value="recQ"/>
    <property type="match status" value="1"/>
</dbReference>
<dbReference type="InterPro" id="IPR018982">
    <property type="entry name" value="RQC_domain"/>
</dbReference>
<dbReference type="InterPro" id="IPR001650">
    <property type="entry name" value="Helicase_C-like"/>
</dbReference>
<dbReference type="Pfam" id="PF14493">
    <property type="entry name" value="HTH_40"/>
    <property type="match status" value="1"/>
</dbReference>
<dbReference type="InterPro" id="IPR044876">
    <property type="entry name" value="HRDC_dom_sf"/>
</dbReference>
<keyword evidence="8 20" id="KW-0347">Helicase</keyword>
<comment type="cofactor">
    <cofactor evidence="2">
        <name>Zn(2+)</name>
        <dbReference type="ChEBI" id="CHEBI:29105"/>
    </cofactor>
</comment>
<comment type="catalytic activity">
    <reaction evidence="15">
        <text>Couples ATP hydrolysis with the unwinding of duplex DNA by translocating in the 3'-5' direction.</text>
        <dbReference type="EC" id="5.6.2.4"/>
    </reaction>
</comment>
<sequence length="709" mass="80281">MPDIQNKLFPYLKKYFGYDRFRNQQEAIITAVLNKEDCLVIMPTGGGKSICFQLPSLLFDGTTLVISPLIALMKDQVDGLIANGIPAAFFNSSQSAEEQRDILGRTHKGELKLLYVAPESLQGLSPILKEEFISCVAVDEAHCISSWGHDFRPSYQQLGYLKASLPQTPIIALTATADKATRQDIMAQLKIPRAKQFLASFDRKNISLEVRAAHDRVSQILQFIDQRPNESGIIYCLSRKSTETLVEKIRNNGIKAAAYHAGLDFDSRNKVQEDFIFDKTQIVCATIAFGMGIDKSNVRWVIHYNMPKNIEGYYQEIGRSGRDGLAAHALLFHSYADVIQLQRFASGATNEEVQLAKLERMKQFSEASSCRRKILLSYFGEYLQTDCGNCDVCKNPPQFFDGTVIAQKILSTIARLKESEATGTVIDVLRGAQNANILDKNYQEIKTYGIGKDISWNHWQHYTIQLINQGLCEIAFHKNNVLRLTDLAKAVLFNNAKVQLSQPLSKEEQMAVRKESKSKPVNENSLFEKLRQLRFQISLQENIPAYLVFNDATLKEMESKKPVSSEAFKEINGVGQRKLEVYGEMFINEIKAFVEAKPKKKKKKKTRKSDTALETYELFKTGVTVKDIAETRGLKPNTILAHLEKLYYDGKDIDIYQLISKDDVAKVAKAKKELKTPEGLKPYFEHFEEKMEYSTIRLALSVIEKEAIL</sequence>
<dbReference type="Pfam" id="PF09382">
    <property type="entry name" value="RQC"/>
    <property type="match status" value="1"/>
</dbReference>
<reference evidence="20 21" key="1">
    <citation type="submission" date="2019-06" db="EMBL/GenBank/DDBJ databases">
        <title>A large-scale integrated study on North Sea by COGITO (Coastal Microbe Genomic &amp; Taxonomic Observatory).</title>
        <authorList>
            <person name="Teeling H."/>
        </authorList>
    </citation>
    <scope>NUCLEOTIDE SEQUENCE [LARGE SCALE GENOMIC DNA]</scope>
    <source>
        <strain evidence="20 21">MAR_2009_79</strain>
    </source>
</reference>
<evidence type="ECO:0000256" key="3">
    <source>
        <dbReference type="ARBA" id="ARBA00005446"/>
    </source>
</evidence>
<dbReference type="Gene3D" id="1.10.10.10">
    <property type="entry name" value="Winged helix-like DNA-binding domain superfamily/Winged helix DNA-binding domain"/>
    <property type="match status" value="1"/>
</dbReference>
<evidence type="ECO:0000256" key="5">
    <source>
        <dbReference type="ARBA" id="ARBA00022741"/>
    </source>
</evidence>